<evidence type="ECO:0000313" key="1">
    <source>
        <dbReference type="EMBL" id="CAB5144638.1"/>
    </source>
</evidence>
<reference evidence="1" key="1">
    <citation type="submission" date="2020-05" db="EMBL/GenBank/DDBJ databases">
        <authorList>
            <person name="Chiriac C."/>
            <person name="Salcher M."/>
            <person name="Ghai R."/>
            <person name="Kavagutti S V."/>
        </authorList>
    </citation>
    <scope>NUCLEOTIDE SEQUENCE</scope>
</reference>
<accession>A0A6J7W1L6</accession>
<proteinExistence type="predicted"/>
<dbReference type="EMBL" id="LR798196">
    <property type="protein sequence ID" value="CAB5144638.1"/>
    <property type="molecule type" value="Genomic_DNA"/>
</dbReference>
<sequence>MTTKAQQAKINEARDTLRAMLKPNDVIYTRLNYCARSGMSRVIDLFVMRDNEPRRITWLACQALGEKYNEQHEGLKMTGCGMDMGFSAVYNLGYALWPNGTTEPHGTRNGEPDSNGGYALKQRWL</sequence>
<name>A0A6J7W1L6_9CAUD</name>
<gene>
    <name evidence="1" type="ORF">UFOVP147_24</name>
</gene>
<protein>
    <submittedName>
        <fullName evidence="1">Uncharacterized protein</fullName>
    </submittedName>
</protein>
<organism evidence="1">
    <name type="scientific">uncultured Caudovirales phage</name>
    <dbReference type="NCBI Taxonomy" id="2100421"/>
    <lineage>
        <taxon>Viruses</taxon>
        <taxon>Duplodnaviria</taxon>
        <taxon>Heunggongvirae</taxon>
        <taxon>Uroviricota</taxon>
        <taxon>Caudoviricetes</taxon>
        <taxon>Peduoviridae</taxon>
        <taxon>Maltschvirus</taxon>
        <taxon>Maltschvirus maltsch</taxon>
    </lineage>
</organism>